<dbReference type="GO" id="GO:0009244">
    <property type="term" value="P:lipopolysaccharide core region biosynthetic process"/>
    <property type="evidence" value="ECO:0007669"/>
    <property type="project" value="TreeGrafter"/>
</dbReference>
<dbReference type="PANTHER" id="PTHR30160:SF1">
    <property type="entry name" value="LIPOPOLYSACCHARIDE 1,2-N-ACETYLGLUCOSAMINETRANSFERASE-RELATED"/>
    <property type="match status" value="1"/>
</dbReference>
<keyword evidence="1" id="KW-0328">Glycosyltransferase</keyword>
<keyword evidence="2 6" id="KW-0808">Transferase</keyword>
<gene>
    <name evidence="6" type="ORF">DFE_1650</name>
</gene>
<dbReference type="RefSeq" id="WP_126378422.1">
    <property type="nucleotide sequence ID" value="NZ_AP017378.1"/>
</dbReference>
<dbReference type="AlphaFoldDB" id="A0A2Z6AYZ1"/>
<dbReference type="NCBIfam" id="TIGR02195">
    <property type="entry name" value="heptsyl_trn_II"/>
    <property type="match status" value="1"/>
</dbReference>
<evidence type="ECO:0000313" key="7">
    <source>
        <dbReference type="Proteomes" id="UP000269883"/>
    </source>
</evidence>
<reference evidence="6 7" key="1">
    <citation type="journal article" date="2018" name="Sci. Adv.">
        <title>Multi-heme cytochromes provide a pathway for survival in energy-limited environments.</title>
        <authorList>
            <person name="Deng X."/>
            <person name="Dohmae N."/>
            <person name="Nealson K.H."/>
            <person name="Hashimoto K."/>
            <person name="Okamoto A."/>
        </authorList>
    </citation>
    <scope>NUCLEOTIDE SEQUENCE [LARGE SCALE GENOMIC DNA]</scope>
    <source>
        <strain evidence="6 7">IS5</strain>
    </source>
</reference>
<evidence type="ECO:0000256" key="2">
    <source>
        <dbReference type="ARBA" id="ARBA00022679"/>
    </source>
</evidence>
<dbReference type="KEGG" id="dfl:DFE_1650"/>
<protein>
    <recommendedName>
        <fullName evidence="4">lipopolysaccharide heptosyltransferase II</fullName>
        <ecNumber evidence="4">2.4.99.24</ecNumber>
    </recommendedName>
</protein>
<evidence type="ECO:0000313" key="6">
    <source>
        <dbReference type="EMBL" id="BBD08376.1"/>
    </source>
</evidence>
<dbReference type="InterPro" id="IPR011910">
    <property type="entry name" value="RfaF"/>
</dbReference>
<dbReference type="SUPFAM" id="SSF53756">
    <property type="entry name" value="UDP-Glycosyltransferase/glycogen phosphorylase"/>
    <property type="match status" value="1"/>
</dbReference>
<evidence type="ECO:0000256" key="1">
    <source>
        <dbReference type="ARBA" id="ARBA00022676"/>
    </source>
</evidence>
<name>A0A2Z6AYZ1_9BACT</name>
<dbReference type="EC" id="2.4.99.24" evidence="4"/>
<dbReference type="Gene3D" id="3.40.50.2000">
    <property type="entry name" value="Glycogen Phosphorylase B"/>
    <property type="match status" value="2"/>
</dbReference>
<dbReference type="Proteomes" id="UP000269883">
    <property type="component" value="Chromosome"/>
</dbReference>
<organism evidence="6 7">
    <name type="scientific">Desulfovibrio ferrophilus</name>
    <dbReference type="NCBI Taxonomy" id="241368"/>
    <lineage>
        <taxon>Bacteria</taxon>
        <taxon>Pseudomonadati</taxon>
        <taxon>Thermodesulfobacteriota</taxon>
        <taxon>Desulfovibrionia</taxon>
        <taxon>Desulfovibrionales</taxon>
        <taxon>Desulfovibrionaceae</taxon>
        <taxon>Desulfovibrio</taxon>
    </lineage>
</organism>
<dbReference type="OrthoDB" id="9760688at2"/>
<proteinExistence type="inferred from homology"/>
<dbReference type="PANTHER" id="PTHR30160">
    <property type="entry name" value="TETRAACYLDISACCHARIDE 4'-KINASE-RELATED"/>
    <property type="match status" value="1"/>
</dbReference>
<evidence type="ECO:0000256" key="4">
    <source>
        <dbReference type="ARBA" id="ARBA00044042"/>
    </source>
</evidence>
<dbReference type="GO" id="GO:0005829">
    <property type="term" value="C:cytosol"/>
    <property type="evidence" value="ECO:0007669"/>
    <property type="project" value="TreeGrafter"/>
</dbReference>
<dbReference type="CDD" id="cd03789">
    <property type="entry name" value="GT9_LPS_heptosyltransferase"/>
    <property type="match status" value="1"/>
</dbReference>
<dbReference type="EMBL" id="AP017378">
    <property type="protein sequence ID" value="BBD08376.1"/>
    <property type="molecule type" value="Genomic_DNA"/>
</dbReference>
<sequence length="344" mass="37929">MKIGIWNTAFLGDAILTLPLIHTLARAYPDADLHFYVRKGVEPLFAAQPELAAVHGFAKRGKQKGLSGAYAMGRDLSRQGFDLWISPHTSLRSGLIARWSSIPRRIGYNRPRFNSFFYTHTVDRAFARFDEIERLLRLTGPLDLTPVHEPTLVLPDKALANAAAYFHAMDDAPVLGIHPGSTWPTKQWPEAYFSRVIDLAVEAGARVLVFGGPGEEDVAARVVAGAQTPHKHDRVADLSGHLSLPELAAWLKRLNCYLTGDSGPMHLAWVQGTPVTAIFGPTVKDLGFFPRGERSTVIETSLDCRPCSLHGPKQCPQGHHRCMRDLSPEHVFNDVAAKLDVTHG</sequence>
<evidence type="ECO:0000256" key="5">
    <source>
        <dbReference type="ARBA" id="ARBA00047503"/>
    </source>
</evidence>
<comment type="similarity">
    <text evidence="3">Belongs to the glycosyltransferase 9 family.</text>
</comment>
<comment type="catalytic activity">
    <reaction evidence="5">
        <text>an L-alpha-D-Hep-(1-&gt;5)-[alpha-Kdo-(2-&gt;4)]-alpha-Kdo-(2-&gt;6)-lipid A + ADP-L-glycero-beta-D-manno-heptose = an L-alpha-D-Hep-(1-&gt;3)-L-alpha-D-Hep-(1-&gt;5)-[alpha-Kdo-(2-&gt;4)]-alpha-Kdo-(2-&gt;6)-lipid A + ADP + H(+)</text>
        <dbReference type="Rhea" id="RHEA:74071"/>
        <dbReference type="ChEBI" id="CHEBI:15378"/>
        <dbReference type="ChEBI" id="CHEBI:61506"/>
        <dbReference type="ChEBI" id="CHEBI:193068"/>
        <dbReference type="ChEBI" id="CHEBI:193069"/>
        <dbReference type="ChEBI" id="CHEBI:456216"/>
        <dbReference type="EC" id="2.4.99.24"/>
    </reaction>
</comment>
<dbReference type="InterPro" id="IPR051199">
    <property type="entry name" value="LPS_LOS_Heptosyltrfase"/>
</dbReference>
<keyword evidence="7" id="KW-1185">Reference proteome</keyword>
<evidence type="ECO:0000256" key="3">
    <source>
        <dbReference type="ARBA" id="ARBA00043995"/>
    </source>
</evidence>
<dbReference type="InterPro" id="IPR002201">
    <property type="entry name" value="Glyco_trans_9"/>
</dbReference>
<dbReference type="Pfam" id="PF01075">
    <property type="entry name" value="Glyco_transf_9"/>
    <property type="match status" value="1"/>
</dbReference>
<dbReference type="GO" id="GO:0008713">
    <property type="term" value="F:ADP-heptose-lipopolysaccharide heptosyltransferase activity"/>
    <property type="evidence" value="ECO:0007669"/>
    <property type="project" value="UniProtKB-EC"/>
</dbReference>
<accession>A0A2Z6AYZ1</accession>